<feature type="compositionally biased region" description="Basic and acidic residues" evidence="17">
    <location>
        <begin position="1965"/>
        <end position="1977"/>
    </location>
</feature>
<feature type="transmembrane region" description="Helical" evidence="18">
    <location>
        <begin position="1613"/>
        <end position="1639"/>
    </location>
</feature>
<feature type="region of interest" description="Disordered" evidence="17">
    <location>
        <begin position="1947"/>
        <end position="2001"/>
    </location>
</feature>
<name>A0A5N5QI81_9AGAM</name>
<feature type="region of interest" description="Disordered" evidence="17">
    <location>
        <begin position="2015"/>
        <end position="2037"/>
    </location>
</feature>
<feature type="transmembrane region" description="Helical" evidence="18">
    <location>
        <begin position="1558"/>
        <end position="1578"/>
    </location>
</feature>
<evidence type="ECO:0000256" key="7">
    <source>
        <dbReference type="ARBA" id="ARBA00022692"/>
    </source>
</evidence>
<feature type="region of interest" description="Disordered" evidence="17">
    <location>
        <begin position="184"/>
        <end position="208"/>
    </location>
</feature>
<dbReference type="InterPro" id="IPR005821">
    <property type="entry name" value="Ion_trans_dom"/>
</dbReference>
<evidence type="ECO:0000259" key="19">
    <source>
        <dbReference type="PROSITE" id="PS50222"/>
    </source>
</evidence>
<feature type="compositionally biased region" description="Basic and acidic residues" evidence="17">
    <location>
        <begin position="184"/>
        <end position="206"/>
    </location>
</feature>
<feature type="compositionally biased region" description="Polar residues" evidence="17">
    <location>
        <begin position="23"/>
        <end position="45"/>
    </location>
</feature>
<feature type="transmembrane region" description="Helical" evidence="18">
    <location>
        <begin position="1241"/>
        <end position="1262"/>
    </location>
</feature>
<feature type="transmembrane region" description="Helical" evidence="18">
    <location>
        <begin position="1196"/>
        <end position="1221"/>
    </location>
</feature>
<protein>
    <recommendedName>
        <fullName evidence="16">Calcium-channel protein CCH1</fullName>
    </recommendedName>
</protein>
<feature type="domain" description="EF-hand" evidence="19">
    <location>
        <begin position="1751"/>
        <end position="1786"/>
    </location>
</feature>
<evidence type="ECO:0000256" key="8">
    <source>
        <dbReference type="ARBA" id="ARBA00022837"/>
    </source>
</evidence>
<dbReference type="PROSITE" id="PS50222">
    <property type="entry name" value="EF_HAND_2"/>
    <property type="match status" value="1"/>
</dbReference>
<comment type="similarity">
    <text evidence="15">Belongs to the calcium channel alpha-1 subunit (TC 1.A.1.11) family.</text>
</comment>
<feature type="compositionally biased region" description="Basic and acidic residues" evidence="17">
    <location>
        <begin position="73"/>
        <end position="83"/>
    </location>
</feature>
<dbReference type="Gene3D" id="1.10.238.10">
    <property type="entry name" value="EF-hand"/>
    <property type="match status" value="1"/>
</dbReference>
<proteinExistence type="inferred from homology"/>
<dbReference type="EMBL" id="SSOP01000118">
    <property type="protein sequence ID" value="KAB5591188.1"/>
    <property type="molecule type" value="Genomic_DNA"/>
</dbReference>
<evidence type="ECO:0000256" key="18">
    <source>
        <dbReference type="SAM" id="Phobius"/>
    </source>
</evidence>
<evidence type="ECO:0000256" key="1">
    <source>
        <dbReference type="ARBA" id="ARBA00004651"/>
    </source>
</evidence>
<feature type="transmembrane region" description="Helical" evidence="18">
    <location>
        <begin position="294"/>
        <end position="318"/>
    </location>
</feature>
<evidence type="ECO:0000256" key="11">
    <source>
        <dbReference type="ARBA" id="ARBA00023065"/>
    </source>
</evidence>
<dbReference type="InterPro" id="IPR011992">
    <property type="entry name" value="EF-hand-dom_pair"/>
</dbReference>
<sequence length="2061" mass="232993">MAPPYTPTRDRSPQRIETEVAAVSNSVQASPVGPRSNSSEGLSRRTSWKAANDPLGVYTSPDPNTTDPNLGHVDTRSIDEPDSHPYYSRQSILSEASLDSPTHYPVDFDDSTRLTSAAAPPWRGEGSVDHEDEDQIVSWGATSPSGARRSPTASPMRSATLKAVSKHIRRVSLRVVNLAGVQLEDKPVPRTPEPEDASHPTLDHEQGVPQEPIVHAEDELDRSHHMQLRGRTLGIFGPDNWLRKMMRSALLWTWTEPIILILIFANAVFLTTQAWGSVYVYGREDGYFKTWEDYGLFVLFCIFTIETIARIIVSGFVLDPEIKPSSVGKWLRDLAPGDNFAARARSVRRKVFEQRAPYSQHTAPNSTTALTEKSPKATLSLALVSQVNLASAHASRSQPQPRHPSTPGPQPHTQHVQSQSGTWYLQHPADAPFQLAVARQRILSEQSSTYLRHSWNRTDFIAVCSFWVMFGLAISGKETQPNAHIYVFRGLSVLRTARLLAVTKGTSTIMHSLKRAGPLLVRVALFVIFAIILFSIIGVQSFKGSFRRTCVITDSIAGIGEGISLSQNCGAWVDPATLLSVGYVDAGGEVTNEVKGFTCPLGQICVEAAQNPQNGTQAFDNFFLAAMQVVIVASANTWAPVMYQMMDTDFYLSFAFFIVCIVILNFWLINLFVAVITNMFGAIRAETKKSAFGATKLEDSEEAEVEKAGWSARGKRRRAPNFLRICYEWPPVHYFWVVLVMASFGLQASKTTLSPPRYLDMLADMAEFIFTIAFDVDILWRALGYLPQWRDFFEKKRNMLDLFLAIGSSIIQIPVIKNSGAYPWLTIFQLGRFYRVILVIPRMRPLLLRVFGNMTGLANMVLFLILTNYIAALVAVQLLRGDLPEDTDMNYSQIALAFLGMYQIFSSENWTDILYNATASEVQFKQTIILAIFMCGWFFFANFILLQMFIAVINENFDVAEEQKRQEQLAAYQRKIQPRVVRLEWMDRWNPYRFLKTENAPETLQRGGTISRSKSVLQRIRRSRTHARKASYHSDSDEPRGIIAALRKVFALDPPSHDVPLVPLRPRRPTQTLMGDEIVELERHLEILAATNPNDIPDDRRFEREQRAKKAEFITAHPTFDKTFWILSRGNPLRKFCQMLVTPSNGDRIYGRPPSPVPQAVFQLVIMVVVISGVCIAIVATPIYRRGYFAKYGRLHFAWFDIAEVTFGMVLVLEFIIKVIADGFIFTPNAYVLNVWNLVDLMILMALLSNVVTSLVVIGGISRLTRSLKAFRALRLVTLVGRMRDTFHSVMFAGARRILEAAVLAMLYMLPYACWGLNIFAGKFYLCNDGDASGKAECVGEYLSTPIDNSLGFLAPRSWDMPSPSTTFSFDTFGSSLLILFEIVSLEGWIDVLVVALGLKGKDEQPGHNVSQINAIFFLVYNLMGGVVILTLFVSIIIGNFSSRSGMALLTTEQRQWIDLQKLIKRQRPAKRPKVRPQGVFREWCYDRAVRKHGFWARFMTVFYVFHILVLMSQTFSNSVLDDIFRNSIYLFVSLVYALDIVIRLCGLGWKSFRANGWNLFDMVVVFGNFATGLPIVFGSQGFLIEQLQKLFLVSIAFKLVQKSDNLNQLFKTAVASLPAIVNLFLLWFTLFIFFGIVFMEVFGLTRWNTAETHNQNYSSFGNALLMLAFMSTGEGWNQYMHDYTIEYPRCQNSSDTEPDSDCGSAAWAYFLFISWNILSMYIFVNMFTGVVVENFSYVFQLTGEMSITREEMRAFKKVWAEFDPDRTGYISRKSLVPFFSKLKGVFETRLYTEEFSPQSLVQATKMNHPLVYRSTITGEGIEVPLNMRRLNAILNNVDYDQVRQRRQTYNRLFYEARVLEEAQGISFTNMLLLLAHHKLIDDIEEAHRRKITTDHVTELVNLDRVRSLLKMVYHRRNYLQARERLEAERRIKSGVPAIIVEDLPGSPPTGSIDIAGSPINSPRESFDSRWGRDDSAARSMHTTSVPSSPITSAPVSGHNRQISDASMLSADITNSPIESPRFSQEQSTSVSRRPSIWGDIIQAAGEQKDDHEELRIHRPI</sequence>
<organism evidence="20 21">
    <name type="scientific">Ceratobasidium theobromae</name>
    <dbReference type="NCBI Taxonomy" id="1582974"/>
    <lineage>
        <taxon>Eukaryota</taxon>
        <taxon>Fungi</taxon>
        <taxon>Dikarya</taxon>
        <taxon>Basidiomycota</taxon>
        <taxon>Agaricomycotina</taxon>
        <taxon>Agaricomycetes</taxon>
        <taxon>Cantharellales</taxon>
        <taxon>Ceratobasidiaceae</taxon>
        <taxon>Ceratobasidium</taxon>
    </lineage>
</organism>
<keyword evidence="21" id="KW-1185">Reference proteome</keyword>
<feature type="transmembrane region" description="Helical" evidence="18">
    <location>
        <begin position="1495"/>
        <end position="1516"/>
    </location>
</feature>
<accession>A0A5N5QI81</accession>
<dbReference type="PANTHER" id="PTHR45628">
    <property type="entry name" value="VOLTAGE-DEPENDENT CALCIUM CHANNEL TYPE A SUBUNIT ALPHA-1"/>
    <property type="match status" value="1"/>
</dbReference>
<evidence type="ECO:0000256" key="17">
    <source>
        <dbReference type="SAM" id="MobiDB-lite"/>
    </source>
</evidence>
<feature type="transmembrane region" description="Helical" evidence="18">
    <location>
        <begin position="1160"/>
        <end position="1184"/>
    </location>
</feature>
<feature type="transmembrane region" description="Helical" evidence="18">
    <location>
        <begin position="1419"/>
        <end position="1441"/>
    </location>
</feature>
<gene>
    <name evidence="20" type="ORF">CTheo_5362</name>
</gene>
<feature type="compositionally biased region" description="Polar residues" evidence="17">
    <location>
        <begin position="411"/>
        <end position="420"/>
    </location>
</feature>
<feature type="transmembrane region" description="Helical" evidence="18">
    <location>
        <begin position="1707"/>
        <end position="1725"/>
    </location>
</feature>
<evidence type="ECO:0000256" key="2">
    <source>
        <dbReference type="ARBA" id="ARBA00022448"/>
    </source>
</evidence>
<keyword evidence="5" id="KW-0109">Calcium transport</keyword>
<feature type="transmembrane region" description="Helical" evidence="18">
    <location>
        <begin position="519"/>
        <end position="539"/>
    </location>
</feature>
<evidence type="ECO:0000256" key="6">
    <source>
        <dbReference type="ARBA" id="ARBA00022673"/>
    </source>
</evidence>
<feature type="transmembrane region" description="Helical" evidence="18">
    <location>
        <begin position="249"/>
        <end position="274"/>
    </location>
</feature>
<keyword evidence="7 18" id="KW-0812">Transmembrane</keyword>
<dbReference type="InterPro" id="IPR002048">
    <property type="entry name" value="EF_hand_dom"/>
</dbReference>
<dbReference type="GO" id="GO:0005891">
    <property type="term" value="C:voltage-gated calcium channel complex"/>
    <property type="evidence" value="ECO:0007669"/>
    <property type="project" value="TreeGrafter"/>
</dbReference>
<keyword evidence="12 18" id="KW-0472">Membrane</keyword>
<dbReference type="Pfam" id="PF00520">
    <property type="entry name" value="Ion_trans"/>
    <property type="match status" value="4"/>
</dbReference>
<evidence type="ECO:0000256" key="9">
    <source>
        <dbReference type="ARBA" id="ARBA00022882"/>
    </source>
</evidence>
<feature type="transmembrane region" description="Helical" evidence="18">
    <location>
        <begin position="891"/>
        <end position="907"/>
    </location>
</feature>
<dbReference type="SUPFAM" id="SSF81324">
    <property type="entry name" value="Voltage-gated potassium channels"/>
    <property type="match status" value="4"/>
</dbReference>
<feature type="transmembrane region" description="Helical" evidence="18">
    <location>
        <begin position="622"/>
        <end position="639"/>
    </location>
</feature>
<evidence type="ECO:0000256" key="13">
    <source>
        <dbReference type="ARBA" id="ARBA00023180"/>
    </source>
</evidence>
<keyword evidence="10 18" id="KW-1133">Transmembrane helix</keyword>
<feature type="compositionally biased region" description="Pro residues" evidence="17">
    <location>
        <begin position="401"/>
        <end position="410"/>
    </location>
</feature>
<keyword evidence="3" id="KW-1003">Cell membrane</keyword>
<feature type="region of interest" description="Disordered" evidence="17">
    <location>
        <begin position="104"/>
        <end position="134"/>
    </location>
</feature>
<feature type="transmembrane region" description="Helical" evidence="18">
    <location>
        <begin position="1528"/>
        <end position="1546"/>
    </location>
</feature>
<dbReference type="GO" id="GO:0005509">
    <property type="term" value="F:calcium ion binding"/>
    <property type="evidence" value="ECO:0007669"/>
    <property type="project" value="InterPro"/>
</dbReference>
<reference evidence="20 21" key="1">
    <citation type="journal article" date="2019" name="Fungal Biol. Biotechnol.">
        <title>Draft genome sequence of fastidious pathogen Ceratobasidium theobromae, which causes vascular-streak dieback in Theobroma cacao.</title>
        <authorList>
            <person name="Ali S.S."/>
            <person name="Asman A."/>
            <person name="Shao J."/>
            <person name="Firmansyah A.P."/>
            <person name="Susilo A.W."/>
            <person name="Rosmana A."/>
            <person name="McMahon P."/>
            <person name="Junaid M."/>
            <person name="Guest D."/>
            <person name="Kheng T.Y."/>
            <person name="Meinhardt L.W."/>
            <person name="Bailey B.A."/>
        </authorList>
    </citation>
    <scope>NUCLEOTIDE SEQUENCE [LARGE SCALE GENOMIC DNA]</scope>
    <source>
        <strain evidence="20 21">CT2</strain>
    </source>
</reference>
<evidence type="ECO:0000256" key="4">
    <source>
        <dbReference type="ARBA" id="ARBA00022553"/>
    </source>
</evidence>
<feature type="compositionally biased region" description="Polar residues" evidence="17">
    <location>
        <begin position="1981"/>
        <end position="2001"/>
    </location>
</feature>
<evidence type="ECO:0000256" key="5">
    <source>
        <dbReference type="ARBA" id="ARBA00022568"/>
    </source>
</evidence>
<comment type="subcellular location">
    <subcellularLocation>
        <location evidence="1">Cell membrane</location>
        <topology evidence="1">Multi-pass membrane protein</topology>
    </subcellularLocation>
</comment>
<dbReference type="InterPro" id="IPR050599">
    <property type="entry name" value="VDCC_alpha-1_subunit"/>
</dbReference>
<comment type="caution">
    <text evidence="20">The sequence shown here is derived from an EMBL/GenBank/DDBJ whole genome shotgun (WGS) entry which is preliminary data.</text>
</comment>
<feature type="region of interest" description="Disordered" evidence="17">
    <location>
        <begin position="22"/>
        <end position="86"/>
    </location>
</feature>
<keyword evidence="8" id="KW-0106">Calcium</keyword>
<dbReference type="PANTHER" id="PTHR45628:SF7">
    <property type="entry name" value="VOLTAGE-DEPENDENT CALCIUM CHANNEL TYPE A SUBUNIT ALPHA-1"/>
    <property type="match status" value="1"/>
</dbReference>
<feature type="region of interest" description="Disordered" evidence="17">
    <location>
        <begin position="393"/>
        <end position="420"/>
    </location>
</feature>
<evidence type="ECO:0000256" key="15">
    <source>
        <dbReference type="ARBA" id="ARBA00061395"/>
    </source>
</evidence>
<dbReference type="GO" id="GO:0008331">
    <property type="term" value="F:high voltage-gated calcium channel activity"/>
    <property type="evidence" value="ECO:0007669"/>
    <property type="project" value="TreeGrafter"/>
</dbReference>
<keyword evidence="14" id="KW-0407">Ion channel</keyword>
<keyword evidence="2" id="KW-0813">Transport</keyword>
<evidence type="ECO:0000256" key="14">
    <source>
        <dbReference type="ARBA" id="ARBA00023303"/>
    </source>
</evidence>
<dbReference type="InterPro" id="IPR027359">
    <property type="entry name" value="Volt_channel_dom_sf"/>
</dbReference>
<dbReference type="OrthoDB" id="416585at2759"/>
<evidence type="ECO:0000313" key="21">
    <source>
        <dbReference type="Proteomes" id="UP000383932"/>
    </source>
</evidence>
<feature type="transmembrane region" description="Helical" evidence="18">
    <location>
        <begin position="861"/>
        <end position="879"/>
    </location>
</feature>
<keyword evidence="9" id="KW-0851">Voltage-gated channel</keyword>
<evidence type="ECO:0000256" key="16">
    <source>
        <dbReference type="ARBA" id="ARBA00067459"/>
    </source>
</evidence>
<feature type="transmembrane region" description="Helical" evidence="18">
    <location>
        <begin position="460"/>
        <end position="476"/>
    </location>
</feature>
<evidence type="ECO:0000256" key="3">
    <source>
        <dbReference type="ARBA" id="ARBA00022475"/>
    </source>
</evidence>
<keyword evidence="13" id="KW-0325">Glycoprotein</keyword>
<keyword evidence="4" id="KW-0597">Phosphoprotein</keyword>
<dbReference type="Proteomes" id="UP000383932">
    <property type="component" value="Unassembled WGS sequence"/>
</dbReference>
<evidence type="ECO:0000313" key="20">
    <source>
        <dbReference type="EMBL" id="KAB5591188.1"/>
    </source>
</evidence>
<feature type="transmembrane region" description="Helical" evidence="18">
    <location>
        <begin position="768"/>
        <end position="786"/>
    </location>
</feature>
<evidence type="ECO:0000256" key="10">
    <source>
        <dbReference type="ARBA" id="ARBA00022989"/>
    </source>
</evidence>
<dbReference type="SUPFAM" id="SSF47473">
    <property type="entry name" value="EF-hand"/>
    <property type="match status" value="1"/>
</dbReference>
<feature type="transmembrane region" description="Helical" evidence="18">
    <location>
        <begin position="651"/>
        <end position="680"/>
    </location>
</feature>
<dbReference type="GO" id="GO:0098703">
    <property type="term" value="P:calcium ion import across plasma membrane"/>
    <property type="evidence" value="ECO:0007669"/>
    <property type="project" value="TreeGrafter"/>
</dbReference>
<dbReference type="Gene3D" id="1.10.287.70">
    <property type="match status" value="4"/>
</dbReference>
<feature type="compositionally biased region" description="Polar residues" evidence="17">
    <location>
        <begin position="2015"/>
        <end position="2033"/>
    </location>
</feature>
<dbReference type="FunFam" id="1.10.287.70:FF:000093">
    <property type="entry name" value="Calcium channel subunit Cch1"/>
    <property type="match status" value="1"/>
</dbReference>
<feature type="transmembrane region" description="Helical" evidence="18">
    <location>
        <begin position="725"/>
        <end position="748"/>
    </location>
</feature>
<keyword evidence="6" id="KW-0107">Calcium channel</keyword>
<dbReference type="Gene3D" id="1.20.120.350">
    <property type="entry name" value="Voltage-gated potassium channels. Chain C"/>
    <property type="match status" value="3"/>
</dbReference>
<feature type="transmembrane region" description="Helical" evidence="18">
    <location>
        <begin position="928"/>
        <end position="953"/>
    </location>
</feature>
<evidence type="ECO:0000256" key="12">
    <source>
        <dbReference type="ARBA" id="ARBA00023136"/>
    </source>
</evidence>
<keyword evidence="11" id="KW-0406">Ion transport</keyword>